<dbReference type="Proteomes" id="UP000053091">
    <property type="component" value="Unassembled WGS sequence"/>
</dbReference>
<name>A0A0S7C6Z0_9BACT</name>
<evidence type="ECO:0000313" key="1">
    <source>
        <dbReference type="EMBL" id="GAP44931.1"/>
    </source>
</evidence>
<keyword evidence="2" id="KW-1185">Reference proteome</keyword>
<organism evidence="1">
    <name type="scientific">Lentimicrobium saccharophilum</name>
    <dbReference type="NCBI Taxonomy" id="1678841"/>
    <lineage>
        <taxon>Bacteria</taxon>
        <taxon>Pseudomonadati</taxon>
        <taxon>Bacteroidota</taxon>
        <taxon>Bacteroidia</taxon>
        <taxon>Bacteroidales</taxon>
        <taxon>Lentimicrobiaceae</taxon>
        <taxon>Lentimicrobium</taxon>
    </lineage>
</organism>
<dbReference type="EMBL" id="DF968183">
    <property type="protein sequence ID" value="GAP44931.1"/>
    <property type="molecule type" value="Genomic_DNA"/>
</dbReference>
<dbReference type="STRING" id="1678841.TBC1_12745"/>
<evidence type="ECO:0000313" key="2">
    <source>
        <dbReference type="Proteomes" id="UP000053091"/>
    </source>
</evidence>
<proteinExistence type="predicted"/>
<dbReference type="InterPro" id="IPR027271">
    <property type="entry name" value="Acetolactate_synth/TF_NikR_C"/>
</dbReference>
<dbReference type="RefSeq" id="WP_062044887.1">
    <property type="nucleotide sequence ID" value="NZ_DF968183.1"/>
</dbReference>
<dbReference type="InterPro" id="IPR045865">
    <property type="entry name" value="ACT-like_dom_sf"/>
</dbReference>
<dbReference type="SUPFAM" id="SSF55021">
    <property type="entry name" value="ACT-like"/>
    <property type="match status" value="1"/>
</dbReference>
<accession>A0A0S7C6Z0</accession>
<gene>
    <name evidence="1" type="ORF">TBC1_12745</name>
</gene>
<reference evidence="1" key="1">
    <citation type="journal article" date="2015" name="Genome Announc.">
        <title>Draft Genome Sequence of Bacteroidales Strain TBC1, a Novel Isolate from a Methanogenic Wastewater Treatment System.</title>
        <authorList>
            <person name="Tourlousse D.M."/>
            <person name="Matsuura N."/>
            <person name="Sun L."/>
            <person name="Toyonaga M."/>
            <person name="Kuroda K."/>
            <person name="Ohashi A."/>
            <person name="Cruz R."/>
            <person name="Yamaguchi T."/>
            <person name="Sekiguchi Y."/>
        </authorList>
    </citation>
    <scope>NUCLEOTIDE SEQUENCE [LARGE SCALE GENOMIC DNA]</scope>
    <source>
        <strain evidence="1">TBC1</strain>
    </source>
</reference>
<dbReference type="AlphaFoldDB" id="A0A0S7C6Z0"/>
<protein>
    <recommendedName>
        <fullName evidence="3">Iron-only hydrogenase system regulator</fullName>
    </recommendedName>
</protein>
<dbReference type="OrthoDB" id="1121298at2"/>
<evidence type="ECO:0008006" key="3">
    <source>
        <dbReference type="Google" id="ProtNLM"/>
    </source>
</evidence>
<dbReference type="Gene3D" id="3.30.70.1150">
    <property type="entry name" value="ACT-like. Chain A, domain 2"/>
    <property type="match status" value="1"/>
</dbReference>
<sequence length="83" mass="9452">MKRRILGISVSNQRKVAEKVQKILTTYGCSIRTRLGLNETDDDTESGGLILLELIGDENEWIRLESELSAIEHTELKRMDFSS</sequence>